<dbReference type="GO" id="GO:0003677">
    <property type="term" value="F:DNA binding"/>
    <property type="evidence" value="ECO:0007669"/>
    <property type="project" value="UniProtKB-KW"/>
</dbReference>
<dbReference type="Proteomes" id="UP000182692">
    <property type="component" value="Unassembled WGS sequence"/>
</dbReference>
<dbReference type="STRING" id="1121869.SAMN03084138_02158"/>
<sequence length="124" mass="14327">MCQLFIGADESLWESQTRSIRIDGVVTSVRLELFYWNTLAEIAHRDALPLNKMITSLYFESLESNHDISNFTSFLRVCCSRYLSLIADGALLRNDDSLQALDATTILEAENHRRRERLARYPNE</sequence>
<protein>
    <submittedName>
        <fullName evidence="2">Predicted DNA-binding protein, contains Ribbon-helix-helix (RHH) domain</fullName>
    </submittedName>
</protein>
<organism evidence="2 3">
    <name type="scientific">Enterovibrio norvegicus DSM 15893</name>
    <dbReference type="NCBI Taxonomy" id="1121869"/>
    <lineage>
        <taxon>Bacteria</taxon>
        <taxon>Pseudomonadati</taxon>
        <taxon>Pseudomonadota</taxon>
        <taxon>Gammaproteobacteria</taxon>
        <taxon>Vibrionales</taxon>
        <taxon>Vibrionaceae</taxon>
        <taxon>Enterovibrio</taxon>
    </lineage>
</organism>
<dbReference type="RefSeq" id="WP_017008933.1">
    <property type="nucleotide sequence ID" value="NZ_FOWR01000014.1"/>
</dbReference>
<dbReference type="AlphaFoldDB" id="A0A1I5Q977"/>
<dbReference type="EMBL" id="FOWR01000014">
    <property type="protein sequence ID" value="SFP42376.1"/>
    <property type="molecule type" value="Genomic_DNA"/>
</dbReference>
<evidence type="ECO:0000313" key="2">
    <source>
        <dbReference type="EMBL" id="SFP42376.1"/>
    </source>
</evidence>
<dbReference type="InterPro" id="IPR038268">
    <property type="entry name" value="RHH_sf"/>
</dbReference>
<name>A0A1I5Q977_9GAMM</name>
<feature type="domain" description="Ribbon-helix-helix" evidence="1">
    <location>
        <begin position="16"/>
        <end position="83"/>
    </location>
</feature>
<dbReference type="Pfam" id="PF13467">
    <property type="entry name" value="RHH_4"/>
    <property type="match status" value="1"/>
</dbReference>
<evidence type="ECO:0000313" key="3">
    <source>
        <dbReference type="Proteomes" id="UP000182692"/>
    </source>
</evidence>
<proteinExistence type="predicted"/>
<dbReference type="InterPro" id="IPR027373">
    <property type="entry name" value="RHH_dom"/>
</dbReference>
<dbReference type="Gene3D" id="1.10.3990.20">
    <property type="entry name" value="protein bp1543"/>
    <property type="match status" value="1"/>
</dbReference>
<accession>A0A1I5Q977</accession>
<keyword evidence="2" id="KW-0238">DNA-binding</keyword>
<dbReference type="GeneID" id="35871289"/>
<reference evidence="2 3" key="1">
    <citation type="submission" date="2016-10" db="EMBL/GenBank/DDBJ databases">
        <authorList>
            <person name="de Groot N.N."/>
        </authorList>
    </citation>
    <scope>NUCLEOTIDE SEQUENCE [LARGE SCALE GENOMIC DNA]</scope>
    <source>
        <strain evidence="2 3">DSM 15893</strain>
    </source>
</reference>
<dbReference type="OrthoDB" id="5458732at2"/>
<gene>
    <name evidence="2" type="ORF">SAMN03084138_02158</name>
</gene>
<evidence type="ECO:0000259" key="1">
    <source>
        <dbReference type="Pfam" id="PF13467"/>
    </source>
</evidence>